<dbReference type="PANTHER" id="PTHR30508">
    <property type="entry name" value="FES CLUSTER ASSEMBLY PROTEIN SUF"/>
    <property type="match status" value="1"/>
</dbReference>
<comment type="caution">
    <text evidence="2">The sequence shown here is derived from an EMBL/GenBank/DDBJ whole genome shotgun (WGS) entry which is preliminary data.</text>
</comment>
<dbReference type="EMBL" id="DRTT01000158">
    <property type="protein sequence ID" value="HHF98977.1"/>
    <property type="molecule type" value="Genomic_DNA"/>
</dbReference>
<reference evidence="2" key="1">
    <citation type="journal article" date="2020" name="mSystems">
        <title>Genome- and Community-Level Interaction Insights into Carbon Utilization and Element Cycling Functions of Hydrothermarchaeota in Hydrothermal Sediment.</title>
        <authorList>
            <person name="Zhou Z."/>
            <person name="Liu Y."/>
            <person name="Xu W."/>
            <person name="Pan J."/>
            <person name="Luo Z.H."/>
            <person name="Li M."/>
        </authorList>
    </citation>
    <scope>NUCLEOTIDE SEQUENCE [LARGE SCALE GENOMIC DNA]</scope>
    <source>
        <strain evidence="2">HyVt-92</strain>
    </source>
</reference>
<dbReference type="Proteomes" id="UP000886070">
    <property type="component" value="Unassembled WGS sequence"/>
</dbReference>
<evidence type="ECO:0000313" key="2">
    <source>
        <dbReference type="EMBL" id="HHF98977.1"/>
    </source>
</evidence>
<protein>
    <submittedName>
        <fullName evidence="2">SufD family Fe-S cluster assembly protein</fullName>
    </submittedName>
</protein>
<dbReference type="Pfam" id="PF01458">
    <property type="entry name" value="SUFBD_core"/>
    <property type="match status" value="1"/>
</dbReference>
<gene>
    <name evidence="2" type="ORF">ENL39_05785</name>
</gene>
<organism evidence="2">
    <name type="scientific">Aerophobetes bacterium</name>
    <dbReference type="NCBI Taxonomy" id="2030807"/>
    <lineage>
        <taxon>Bacteria</taxon>
        <taxon>Candidatus Aerophobota</taxon>
    </lineage>
</organism>
<proteinExistence type="predicted"/>
<feature type="domain" description="SUF system FeS cluster assembly SufBD core" evidence="1">
    <location>
        <begin position="95"/>
        <end position="313"/>
    </location>
</feature>
<dbReference type="InterPro" id="IPR000825">
    <property type="entry name" value="SUF_FeS_clus_asmbl_SufBD_core"/>
</dbReference>
<sequence>MQKNILPYEIIESVRLVGFDVDNMLKKETPKFFLNYNKIAKIKEVEGLILAGKETENGVIADFIVRPGKKIDVPVHLCFGVTKEEGLQEIIPRFIIEDGAKVFALACCSFPKARNLTHKMQAEVILGKNAVFLYEERHYHGEMGGAKVFPKFRVHVGERSFFQSVFSLTKGSVGFLSIEVEAYAHAGAKVEIINKAYGRKKTDRIRIKDAVFLEGEGARGLVKLRAAASQGGDVVMVGITEANAPEATGHVDCKEIIKGEGSTARAIPIVRVVDENARITHEASVGKVNQKQLDTLMSRGLTEEEAVDMIVQGML</sequence>
<accession>A0A7V5I209</accession>
<dbReference type="GO" id="GO:0016226">
    <property type="term" value="P:iron-sulfur cluster assembly"/>
    <property type="evidence" value="ECO:0007669"/>
    <property type="project" value="InterPro"/>
</dbReference>
<name>A0A7V5I209_UNCAE</name>
<dbReference type="AlphaFoldDB" id="A0A7V5I209"/>
<evidence type="ECO:0000259" key="1">
    <source>
        <dbReference type="Pfam" id="PF01458"/>
    </source>
</evidence>
<dbReference type="InterPro" id="IPR055346">
    <property type="entry name" value="Fe-S_cluster_assembly_SufBD"/>
</dbReference>
<dbReference type="SUPFAM" id="SSF101960">
    <property type="entry name" value="Stabilizer of iron transporter SufD"/>
    <property type="match status" value="1"/>
</dbReference>
<dbReference type="InterPro" id="IPR037284">
    <property type="entry name" value="SUF_FeS_clus_asmbl_SufBD_sf"/>
</dbReference>
<dbReference type="PANTHER" id="PTHR30508:SF6">
    <property type="entry name" value="UPF0051 PROTEIN MJ0034"/>
    <property type="match status" value="1"/>
</dbReference>